<proteinExistence type="predicted"/>
<reference evidence="1 2" key="1">
    <citation type="submission" date="2020-12" db="EMBL/GenBank/DDBJ databases">
        <title>Genomic characterization of four novel bacteriophages infecting Klebsiella pneumoniae.</title>
        <authorList>
            <person name="Estrada Bonilla B."/>
            <person name="Costa A.R."/>
            <person name="van Rossum T."/>
            <person name="Hagedoorn S."/>
            <person name="Wallinga H."/>
            <person name="Xiao M."/>
            <person name="Song W."/>
            <person name="Haas P.-J."/>
            <person name="Nobrega F.L."/>
            <person name="Brouns S.J.J."/>
        </authorList>
    </citation>
    <scope>NUCLEOTIDE SEQUENCE [LARGE SCALE GENOMIC DNA]</scope>
</reference>
<dbReference type="Proteomes" id="UP000596381">
    <property type="component" value="Segment"/>
</dbReference>
<name>A0A7U0J716_9CAUD</name>
<evidence type="ECO:0000313" key="1">
    <source>
        <dbReference type="EMBL" id="QQV92037.1"/>
    </source>
</evidence>
<gene>
    <name evidence="1" type="ORF">vBKpMFBKp24_326</name>
</gene>
<accession>A0A7U0J716</accession>
<protein>
    <submittedName>
        <fullName evidence="1">Uncharacterized protein</fullName>
    </submittedName>
</protein>
<evidence type="ECO:0000313" key="2">
    <source>
        <dbReference type="Proteomes" id="UP000596381"/>
    </source>
</evidence>
<organism evidence="1 2">
    <name type="scientific">Klebsiella phage vB_KpM_FBKp24</name>
    <dbReference type="NCBI Taxonomy" id="2801834"/>
    <lineage>
        <taxon>Viruses</taxon>
        <taxon>Duplodnaviria</taxon>
        <taxon>Heunggongvirae</taxon>
        <taxon>Uroviricota</taxon>
        <taxon>Caudoviricetes</taxon>
        <taxon>Chimalliviridae</taxon>
        <taxon>Maaswegvirus</taxon>
        <taxon>Maaswegvirus Kp24</taxon>
    </lineage>
</organism>
<dbReference type="EMBL" id="MW394391">
    <property type="protein sequence ID" value="QQV92037.1"/>
    <property type="molecule type" value="Genomic_DNA"/>
</dbReference>
<keyword evidence="2" id="KW-1185">Reference proteome</keyword>
<sequence>MLNKKSIALAKTVVSNEGLFLFPRTGSLLFSPVAESLPFFQSHKPSLEAYDQVLFDNSQRTIGMVEPHEGAVAGAVEVVGGALLRQIGYVRNTVVPLITDVTGKILDRMKGVEPKEFTITQYDPAPIIYDPYVVDTFAQFKPNAPLFTRIKNAPEKTDVDLIDGMKTGVSELDDALADAIAKYGADTIVSIYNVLFRNCAITPICPVTRFVSELVQQKDGQRCEGKFSDASLTDLGIVVYFLVDSMSQDPLPGTGMTLPEYEAAINAMKLQYGYLIKNGLGWLSGCNRRGQMIIRFTGKSQVATSAEDAEIVVFGPVYRQGLSQGLTPESVIGGVLDPRGGQRLLGQFIANDQQNLKRWQALEIQRQRYSHDTFLKRLSNCFVPELAQALNNLNEDQLPSGFSKEAALNKVMEDLKSGKFYANWNIDNDPNLFELVKQKVCQHIFTFIDAEDIIDIVESEMQDSDQDGTTAAYTAAIRYLAKWLVANFDVLTFKQAEKVGIIEQDDATVY</sequence>